<organism evidence="1 3">
    <name type="scientific">Staphylococcus edaphicus</name>
    <dbReference type="NCBI Taxonomy" id="1955013"/>
    <lineage>
        <taxon>Bacteria</taxon>
        <taxon>Bacillati</taxon>
        <taxon>Bacillota</taxon>
        <taxon>Bacilli</taxon>
        <taxon>Bacillales</taxon>
        <taxon>Staphylococcaceae</taxon>
        <taxon>Staphylococcus</taxon>
    </lineage>
</organism>
<dbReference type="Proteomes" id="UP001056588">
    <property type="component" value="Chromosome"/>
</dbReference>
<protein>
    <recommendedName>
        <fullName evidence="5">Cthe-2314-like HEPN domain-containing protein</fullName>
    </recommendedName>
</protein>
<evidence type="ECO:0000313" key="2">
    <source>
        <dbReference type="EMBL" id="UQW81392.1"/>
    </source>
</evidence>
<reference evidence="3" key="2">
    <citation type="submission" date="2017-10" db="EMBL/GenBank/DDBJ databases">
        <title>Staphylococcus edaphicus sp. nov., isolated in Antarctica, harbouring mecC gene and genomic islands essential in adaptation to extreme environment.</title>
        <authorList>
            <person name="Pantucek R."/>
            <person name="Sedlacek I."/>
            <person name="Indrakova A."/>
            <person name="Vrbovska V."/>
            <person name="Maslanova I."/>
            <person name="Kovarovic V."/>
            <person name="Svec P."/>
            <person name="Kralova S."/>
            <person name="Kristofova L."/>
            <person name="Keklakova J."/>
            <person name="Petras P."/>
            <person name="Doskar J."/>
        </authorList>
    </citation>
    <scope>NUCLEOTIDE SEQUENCE [LARGE SCALE GENOMIC DNA]</scope>
    <source>
        <strain evidence="3">CCM 5085</strain>
    </source>
</reference>
<evidence type="ECO:0000313" key="1">
    <source>
        <dbReference type="EMBL" id="PHK48791.1"/>
    </source>
</evidence>
<dbReference type="RefSeq" id="WP_099091141.1">
    <property type="nucleotide sequence ID" value="NZ_CP093217.1"/>
</dbReference>
<gene>
    <name evidence="1" type="ORF">BTJ66_11775</name>
    <name evidence="2" type="ORF">MNY58_12675</name>
</gene>
<reference evidence="1" key="3">
    <citation type="submission" date="2017-10" db="EMBL/GenBank/DDBJ databases">
        <authorList>
            <person name="Vrbovska V."/>
            <person name="Kovarovic V."/>
            <person name="Indrakova A."/>
        </authorList>
    </citation>
    <scope>NUCLEOTIDE SEQUENCE</scope>
    <source>
        <strain evidence="1">CCM 8730</strain>
    </source>
</reference>
<keyword evidence="4" id="KW-1185">Reference proteome</keyword>
<dbReference type="AlphaFoldDB" id="A0A2C6VEP0"/>
<evidence type="ECO:0000313" key="3">
    <source>
        <dbReference type="Proteomes" id="UP000223828"/>
    </source>
</evidence>
<dbReference type="Proteomes" id="UP000223828">
    <property type="component" value="Unassembled WGS sequence"/>
</dbReference>
<proteinExistence type="predicted"/>
<reference evidence="1" key="1">
    <citation type="journal article" date="2017" name="Appl. Environ. Microbiol.">
        <title>Staphylococcus edaphicus sp. nov., isolated in Antarctica, harbours mecC gene and genomic islands with suspected role in adaptation to extreme environment.</title>
        <authorList>
            <person name="Pantucek R."/>
            <person name="Sedlacek I."/>
            <person name="Indrakova A."/>
            <person name="Vrbovska V."/>
            <person name="Maslanova I."/>
            <person name="Kovarovic V."/>
            <person name="Svec P."/>
            <person name="Kralova S."/>
            <person name="Kristofova L."/>
            <person name="Keklakova J."/>
            <person name="Petras P."/>
            <person name="Doskar J."/>
        </authorList>
    </citation>
    <scope>NUCLEOTIDE SEQUENCE</scope>
    <source>
        <strain evidence="1">CCM 8730</strain>
    </source>
</reference>
<dbReference type="OrthoDB" id="9961067at2"/>
<name>A0A2C6VEP0_9STAP</name>
<reference evidence="2" key="4">
    <citation type="submission" date="2022-03" db="EMBL/GenBank/DDBJ databases">
        <title>Complete Genome Sequence of Staphylococcus edaphicus strain CCM 8731.</title>
        <authorList>
            <person name="Rimmer C.O."/>
            <person name="Thomas J.C."/>
        </authorList>
    </citation>
    <scope>NUCLEOTIDE SEQUENCE</scope>
    <source>
        <strain evidence="2">CCM 8731</strain>
    </source>
</reference>
<dbReference type="EMBL" id="MRZN01000024">
    <property type="protein sequence ID" value="PHK48791.1"/>
    <property type="molecule type" value="Genomic_DNA"/>
</dbReference>
<evidence type="ECO:0008006" key="5">
    <source>
        <dbReference type="Google" id="ProtNLM"/>
    </source>
</evidence>
<accession>A0A2C6VEP0</accession>
<dbReference type="EMBL" id="CP093217">
    <property type="protein sequence ID" value="UQW81392.1"/>
    <property type="molecule type" value="Genomic_DNA"/>
</dbReference>
<sequence>MNYYDLNSLGLKYKNIGILNKYYVEDTFFAVAEQFVEPYKITATQKILGIKYSSVTFNIFTSIYYLEQYCFNSNNKYQELINTQSSNFYIQATYDNLYQLLNFMTLSEEENIKLYNDDQKRYNKEKGFRIEKLKRDNKNIKIIQLLEDLYKTKLKVVRKHNNYVKHNGHLEEFEENITKVYPLSFNKSNPLATIEKAMYNVKNDIDPLTSKAPRGKKVELNQLTGQILVIIEDLLDILDTTMEIYIDETYRELLRMMADNMD</sequence>
<evidence type="ECO:0000313" key="4">
    <source>
        <dbReference type="Proteomes" id="UP001056588"/>
    </source>
</evidence>